<dbReference type="PANTHER" id="PTHR43664:SF1">
    <property type="entry name" value="BETA-METHYLMALYL-COA DEHYDRATASE"/>
    <property type="match status" value="1"/>
</dbReference>
<comment type="caution">
    <text evidence="1">The sequence shown here is derived from an EMBL/GenBank/DDBJ whole genome shotgun (WGS) entry which is preliminary data.</text>
</comment>
<dbReference type="SUPFAM" id="SSF54637">
    <property type="entry name" value="Thioesterase/thiol ester dehydrase-isomerase"/>
    <property type="match status" value="1"/>
</dbReference>
<dbReference type="InterPro" id="IPR052342">
    <property type="entry name" value="MCH/BMMD"/>
</dbReference>
<name>A0A9R1D796_9EURY</name>
<organism evidence="1 2">
    <name type="scientific">Natronomonas aquatica</name>
    <dbReference type="NCBI Taxonomy" id="2841590"/>
    <lineage>
        <taxon>Archaea</taxon>
        <taxon>Methanobacteriati</taxon>
        <taxon>Methanobacteriota</taxon>
        <taxon>Stenosarchaea group</taxon>
        <taxon>Halobacteria</taxon>
        <taxon>Halobacteriales</taxon>
        <taxon>Natronomonadaceae</taxon>
        <taxon>Natronomonas</taxon>
    </lineage>
</organism>
<gene>
    <name evidence="1" type="ORF">KM295_13395</name>
</gene>
<protein>
    <submittedName>
        <fullName evidence="1">MaoC family dehydratase</fullName>
    </submittedName>
</protein>
<reference evidence="1" key="1">
    <citation type="journal article" date="2023" name="Front. Microbiol.">
        <title>Genomic-based phylogenetic and metabolic analyses of the genus Natronomonas, and description of Natronomonas aquatica sp. nov.</title>
        <authorList>
            <person name="Garcia-Roldan A."/>
            <person name="Duran-Viseras A."/>
            <person name="de la Haba R.R."/>
            <person name="Corral P."/>
            <person name="Sanchez-Porro C."/>
            <person name="Ventosa A."/>
        </authorList>
    </citation>
    <scope>NUCLEOTIDE SEQUENCE</scope>
    <source>
        <strain evidence="1">F2-12</strain>
    </source>
</reference>
<dbReference type="PANTHER" id="PTHR43664">
    <property type="entry name" value="MONOAMINE OXIDASE-RELATED"/>
    <property type="match status" value="1"/>
</dbReference>
<dbReference type="Pfam" id="PF19315">
    <property type="entry name" value="MC_hydratase"/>
    <property type="match status" value="1"/>
</dbReference>
<dbReference type="InterPro" id="IPR029069">
    <property type="entry name" value="HotDog_dom_sf"/>
</dbReference>
<dbReference type="RefSeq" id="WP_256030492.1">
    <property type="nucleotide sequence ID" value="NZ_JAHLKM010000025.1"/>
</dbReference>
<dbReference type="InterPro" id="IPR048274">
    <property type="entry name" value="MC_hydratase"/>
</dbReference>
<dbReference type="AlphaFoldDB" id="A0A9R1D796"/>
<dbReference type="EMBL" id="JAHLKM010000025">
    <property type="protein sequence ID" value="MCQ4334453.1"/>
    <property type="molecule type" value="Genomic_DNA"/>
</dbReference>
<sequence>MVRNVIEVGENRYREDYGRYYEDFEVGDIYEHRPGRTITQTDNVWFTLLTMNTHPLHFNDEYGKDTEFGECLVNSTLTLAIVTGMTVSDVSHKTVANLEWSNIVMPNPVFHGDTLYAQSEVLDKRPSESREGDGIVTVETTAHNQDGDIVMQFERTMLIPTREKGSPGDVTDSEGASG</sequence>
<evidence type="ECO:0000313" key="2">
    <source>
        <dbReference type="Proteomes" id="UP001139494"/>
    </source>
</evidence>
<dbReference type="CDD" id="cd03451">
    <property type="entry name" value="FkbR2"/>
    <property type="match status" value="1"/>
</dbReference>
<dbReference type="Gene3D" id="3.10.129.10">
    <property type="entry name" value="Hotdog Thioesterase"/>
    <property type="match status" value="1"/>
</dbReference>
<evidence type="ECO:0000313" key="1">
    <source>
        <dbReference type="EMBL" id="MCQ4334453.1"/>
    </source>
</evidence>
<accession>A0A9R1D796</accession>
<dbReference type="Proteomes" id="UP001139494">
    <property type="component" value="Unassembled WGS sequence"/>
</dbReference>
<dbReference type="GO" id="GO:0016829">
    <property type="term" value="F:lyase activity"/>
    <property type="evidence" value="ECO:0007669"/>
    <property type="project" value="InterPro"/>
</dbReference>
<proteinExistence type="predicted"/>
<keyword evidence="2" id="KW-1185">Reference proteome</keyword>